<sequence>MQGVTVRTVRRRALLIASVGSVALGAPAFAQQAAPGAASSDNVIVVTAQKREQDIQDVPISMSVVGGEQLADMGIKDFNELDRYVPNLYVQTTPGNNAFYIRGIGSQPGNLAFEQTVGLFVDGIYGGHARQFQAPFLDVERIEVLRGPQGALVGKNTSAGAISVVSAKPTRDFRGQIDASYEFELGGGRLFGMVSGPVSDLVSVRLAGQYEKSDGYVRNLIQGGNETKREAWFGRASVLLDSGGPVDVLVKVEGGKVDLTGNPVERFLTPNDPDLERSTSGFPGFVDKDYDNTKNFNASATANIEIGDHVLTSITGYSAYSFEKRLDADFGPSPSFASSFGENFDQLSQEIRLASPTNGALEYIVGGYFHVNDYDLFQTTLIAFGPFDGRADRVFRQENVVWSGFGSATWHIGDTLRLIGSLRYTYDRKIADQTRANTGAVQPTWLATPLSGKRIEREWDPSAAIQWDVGSDAMLYLSYGQGSKAGGFIGAQSTTTAAQFEIEPESAETIEAGAKVALFDRRLRFNISAYRTIFKNLQVSSFDAVSTAFITTNAGKARSQGFESDFILDVADGVSLTGSLAYLDSTYLDFLGAPCPFDNPTCVPANNNAAGRPLPRAPKWSGTLFADIALPVSGAIDFIANGGMTFRSNTYLEESYNPDAVQRSFAKLDLRLGVRSSDKAWELALVGKNLTNKLTGSHAFNTPLAAGIISKFINPPRTIAVQAKLNF</sequence>
<proteinExistence type="inferred from homology"/>
<dbReference type="PANTHER" id="PTHR32552">
    <property type="entry name" value="FERRICHROME IRON RECEPTOR-RELATED"/>
    <property type="match status" value="1"/>
</dbReference>
<dbReference type="GO" id="GO:0009279">
    <property type="term" value="C:cell outer membrane"/>
    <property type="evidence" value="ECO:0007669"/>
    <property type="project" value="UniProtKB-SubCell"/>
</dbReference>
<evidence type="ECO:0000256" key="12">
    <source>
        <dbReference type="PROSITE-ProRule" id="PRU01360"/>
    </source>
</evidence>
<dbReference type="EMBL" id="CP012199">
    <property type="protein sequence ID" value="AMG72624.1"/>
    <property type="molecule type" value="Genomic_DNA"/>
</dbReference>
<evidence type="ECO:0000256" key="13">
    <source>
        <dbReference type="PROSITE-ProRule" id="PRU10144"/>
    </source>
</evidence>
<reference evidence="18 19" key="1">
    <citation type="journal article" date="2016" name="BMC Genomics">
        <title>Genomic analysis of the nitrate-respiring Sphingopyxis granuli (formerly Sphingomonas macrogoltabida) strain TFA.</title>
        <authorList>
            <person name="Garcia-Romero I."/>
            <person name="Perez-Pulido A.J."/>
            <person name="Gonzalez-Flores Y.E."/>
            <person name="Reyes-Ramirez F."/>
            <person name="Santero E."/>
            <person name="Floriano B."/>
        </authorList>
    </citation>
    <scope>NUCLEOTIDE SEQUENCE [LARGE SCALE GENOMIC DNA]</scope>
    <source>
        <strain evidence="18 19">TFA</strain>
    </source>
</reference>
<evidence type="ECO:0000256" key="9">
    <source>
        <dbReference type="ARBA" id="ARBA00023077"/>
    </source>
</evidence>
<dbReference type="CDD" id="cd01347">
    <property type="entry name" value="ligand_gated_channel"/>
    <property type="match status" value="1"/>
</dbReference>
<keyword evidence="9 14" id="KW-0798">TonB box</keyword>
<dbReference type="PROSITE" id="PS52016">
    <property type="entry name" value="TONB_DEPENDENT_REC_3"/>
    <property type="match status" value="1"/>
</dbReference>
<dbReference type="AlphaFoldDB" id="A0AA86L0C0"/>
<evidence type="ECO:0000256" key="10">
    <source>
        <dbReference type="ARBA" id="ARBA00023136"/>
    </source>
</evidence>
<dbReference type="InterPro" id="IPR010917">
    <property type="entry name" value="TonB_rcpt_CS"/>
</dbReference>
<evidence type="ECO:0000259" key="17">
    <source>
        <dbReference type="Pfam" id="PF07715"/>
    </source>
</evidence>
<comment type="similarity">
    <text evidence="12 14">Belongs to the TonB-dependent receptor family.</text>
</comment>
<evidence type="ECO:0000256" key="5">
    <source>
        <dbReference type="ARBA" id="ARBA00022692"/>
    </source>
</evidence>
<keyword evidence="6 15" id="KW-0732">Signal</keyword>
<dbReference type="Gene3D" id="2.40.170.20">
    <property type="entry name" value="TonB-dependent receptor, beta-barrel domain"/>
    <property type="match status" value="1"/>
</dbReference>
<feature type="domain" description="TonB-dependent receptor-like beta-barrel" evidence="16">
    <location>
        <begin position="273"/>
        <end position="690"/>
    </location>
</feature>
<keyword evidence="10 12" id="KW-0472">Membrane</keyword>
<dbReference type="PANTHER" id="PTHR32552:SF81">
    <property type="entry name" value="TONB-DEPENDENT OUTER MEMBRANE RECEPTOR"/>
    <property type="match status" value="1"/>
</dbReference>
<dbReference type="InterPro" id="IPR012910">
    <property type="entry name" value="Plug_dom"/>
</dbReference>
<evidence type="ECO:0000256" key="2">
    <source>
        <dbReference type="ARBA" id="ARBA00022448"/>
    </source>
</evidence>
<dbReference type="InterPro" id="IPR036942">
    <property type="entry name" value="Beta-barrel_TonB_sf"/>
</dbReference>
<evidence type="ECO:0000256" key="1">
    <source>
        <dbReference type="ARBA" id="ARBA00004571"/>
    </source>
</evidence>
<dbReference type="Proteomes" id="UP000058599">
    <property type="component" value="Chromosome"/>
</dbReference>
<feature type="signal peptide" evidence="15">
    <location>
        <begin position="1"/>
        <end position="30"/>
    </location>
</feature>
<keyword evidence="8" id="KW-0406">Ion transport</keyword>
<dbReference type="Pfam" id="PF07715">
    <property type="entry name" value="Plug"/>
    <property type="match status" value="1"/>
</dbReference>
<evidence type="ECO:0000256" key="8">
    <source>
        <dbReference type="ARBA" id="ARBA00023065"/>
    </source>
</evidence>
<evidence type="ECO:0000256" key="7">
    <source>
        <dbReference type="ARBA" id="ARBA00023004"/>
    </source>
</evidence>
<evidence type="ECO:0000256" key="11">
    <source>
        <dbReference type="ARBA" id="ARBA00023237"/>
    </source>
</evidence>
<evidence type="ECO:0000259" key="16">
    <source>
        <dbReference type="Pfam" id="PF00593"/>
    </source>
</evidence>
<organism evidence="18 19">
    <name type="scientific">Sphingopyxis granuli</name>
    <dbReference type="NCBI Taxonomy" id="267128"/>
    <lineage>
        <taxon>Bacteria</taxon>
        <taxon>Pseudomonadati</taxon>
        <taxon>Pseudomonadota</taxon>
        <taxon>Alphaproteobacteria</taxon>
        <taxon>Sphingomonadales</taxon>
        <taxon>Sphingomonadaceae</taxon>
        <taxon>Sphingopyxis</taxon>
    </lineage>
</organism>
<dbReference type="InterPro" id="IPR039426">
    <property type="entry name" value="TonB-dep_rcpt-like"/>
</dbReference>
<dbReference type="InterPro" id="IPR000531">
    <property type="entry name" value="Beta-barrel_TonB"/>
</dbReference>
<evidence type="ECO:0000256" key="4">
    <source>
        <dbReference type="ARBA" id="ARBA00022496"/>
    </source>
</evidence>
<dbReference type="PROSITE" id="PS01156">
    <property type="entry name" value="TONB_DEPENDENT_REC_2"/>
    <property type="match status" value="1"/>
</dbReference>
<keyword evidence="2 12" id="KW-0813">Transport</keyword>
<keyword evidence="18" id="KW-0675">Receptor</keyword>
<evidence type="ECO:0000256" key="6">
    <source>
        <dbReference type="ARBA" id="ARBA00022729"/>
    </source>
</evidence>
<evidence type="ECO:0000256" key="14">
    <source>
        <dbReference type="RuleBase" id="RU003357"/>
    </source>
</evidence>
<evidence type="ECO:0000256" key="3">
    <source>
        <dbReference type="ARBA" id="ARBA00022452"/>
    </source>
</evidence>
<feature type="short sequence motif" description="TonB C-terminal box" evidence="13">
    <location>
        <begin position="710"/>
        <end position="727"/>
    </location>
</feature>
<gene>
    <name evidence="18" type="ORF">SGRAN_0227</name>
</gene>
<comment type="subcellular location">
    <subcellularLocation>
        <location evidence="1 12">Cell outer membrane</location>
        <topology evidence="1 12">Multi-pass membrane protein</topology>
    </subcellularLocation>
</comment>
<dbReference type="KEGG" id="sgi:SGRAN_0227"/>
<evidence type="ECO:0000313" key="19">
    <source>
        <dbReference type="Proteomes" id="UP000058599"/>
    </source>
</evidence>
<evidence type="ECO:0000313" key="18">
    <source>
        <dbReference type="EMBL" id="AMG72624.1"/>
    </source>
</evidence>
<keyword evidence="7" id="KW-0408">Iron</keyword>
<protein>
    <submittedName>
        <fullName evidence="18">TonB-dependent receptor</fullName>
    </submittedName>
</protein>
<dbReference type="Pfam" id="PF00593">
    <property type="entry name" value="TonB_dep_Rec_b-barrel"/>
    <property type="match status" value="1"/>
</dbReference>
<keyword evidence="19" id="KW-1185">Reference proteome</keyword>
<keyword evidence="11 12" id="KW-0998">Cell outer membrane</keyword>
<dbReference type="SUPFAM" id="SSF56935">
    <property type="entry name" value="Porins"/>
    <property type="match status" value="1"/>
</dbReference>
<feature type="chain" id="PRO_5041654225" evidence="15">
    <location>
        <begin position="31"/>
        <end position="727"/>
    </location>
</feature>
<dbReference type="GO" id="GO:0006826">
    <property type="term" value="P:iron ion transport"/>
    <property type="evidence" value="ECO:0007669"/>
    <property type="project" value="UniProtKB-KW"/>
</dbReference>
<keyword evidence="4" id="KW-0410">Iron transport</keyword>
<keyword evidence="3 12" id="KW-1134">Transmembrane beta strand</keyword>
<keyword evidence="5 12" id="KW-0812">Transmembrane</keyword>
<feature type="domain" description="TonB-dependent receptor plug" evidence="17">
    <location>
        <begin position="55"/>
        <end position="161"/>
    </location>
</feature>
<name>A0AA86L0C0_9SPHN</name>
<accession>A0AA86L0C0</accession>
<evidence type="ECO:0000256" key="15">
    <source>
        <dbReference type="SAM" id="SignalP"/>
    </source>
</evidence>